<evidence type="ECO:0000256" key="2">
    <source>
        <dbReference type="ARBA" id="ARBA00022737"/>
    </source>
</evidence>
<dbReference type="InterPro" id="IPR011705">
    <property type="entry name" value="BACK"/>
</dbReference>
<dbReference type="Pfam" id="PF24681">
    <property type="entry name" value="Kelch_KLHDC2_KLHL20_DRC7"/>
    <property type="match status" value="1"/>
</dbReference>
<gene>
    <name evidence="4" type="ORF">BRAFLDRAFT_120870</name>
</gene>
<name>C3Y6T0_BRAFL</name>
<dbReference type="Pfam" id="PF07707">
    <property type="entry name" value="BACK"/>
    <property type="match status" value="1"/>
</dbReference>
<dbReference type="FunFam" id="1.25.40.420:FF:000001">
    <property type="entry name" value="Kelch-like family member 12"/>
    <property type="match status" value="1"/>
</dbReference>
<keyword evidence="1" id="KW-0880">Kelch repeat</keyword>
<organism>
    <name type="scientific">Branchiostoma floridae</name>
    <name type="common">Florida lancelet</name>
    <name type="synonym">Amphioxus</name>
    <dbReference type="NCBI Taxonomy" id="7739"/>
    <lineage>
        <taxon>Eukaryota</taxon>
        <taxon>Metazoa</taxon>
        <taxon>Chordata</taxon>
        <taxon>Cephalochordata</taxon>
        <taxon>Leptocardii</taxon>
        <taxon>Amphioxiformes</taxon>
        <taxon>Branchiostomatidae</taxon>
        <taxon>Branchiostoma</taxon>
    </lineage>
</organism>
<dbReference type="InterPro" id="IPR006652">
    <property type="entry name" value="Kelch_1"/>
</dbReference>
<protein>
    <recommendedName>
        <fullName evidence="3">BTB domain-containing protein</fullName>
    </recommendedName>
</protein>
<evidence type="ECO:0000256" key="1">
    <source>
        <dbReference type="ARBA" id="ARBA00022441"/>
    </source>
</evidence>
<dbReference type="InterPro" id="IPR015915">
    <property type="entry name" value="Kelch-typ_b-propeller"/>
</dbReference>
<dbReference type="PIRSF" id="PIRSF037037">
    <property type="entry name" value="Kelch-like_protein_gigaxonin"/>
    <property type="match status" value="1"/>
</dbReference>
<keyword evidence="2" id="KW-0677">Repeat</keyword>
<dbReference type="SMART" id="SM00875">
    <property type="entry name" value="BACK"/>
    <property type="match status" value="1"/>
</dbReference>
<reference evidence="4" key="1">
    <citation type="journal article" date="2008" name="Nature">
        <title>The amphioxus genome and the evolution of the chordate karyotype.</title>
        <authorList>
            <consortium name="US DOE Joint Genome Institute (JGI-PGF)"/>
            <person name="Putnam N.H."/>
            <person name="Butts T."/>
            <person name="Ferrier D.E.K."/>
            <person name="Furlong R.F."/>
            <person name="Hellsten U."/>
            <person name="Kawashima T."/>
            <person name="Robinson-Rechavi M."/>
            <person name="Shoguchi E."/>
            <person name="Terry A."/>
            <person name="Yu J.-K."/>
            <person name="Benito-Gutierrez E.L."/>
            <person name="Dubchak I."/>
            <person name="Garcia-Fernandez J."/>
            <person name="Gibson-Brown J.J."/>
            <person name="Grigoriev I.V."/>
            <person name="Horton A.C."/>
            <person name="de Jong P.J."/>
            <person name="Jurka J."/>
            <person name="Kapitonov V.V."/>
            <person name="Kohara Y."/>
            <person name="Kuroki Y."/>
            <person name="Lindquist E."/>
            <person name="Lucas S."/>
            <person name="Osoegawa K."/>
            <person name="Pennacchio L.A."/>
            <person name="Salamov A.A."/>
            <person name="Satou Y."/>
            <person name="Sauka-Spengler T."/>
            <person name="Schmutz J."/>
            <person name="Shin-I T."/>
            <person name="Toyoda A."/>
            <person name="Bronner-Fraser M."/>
            <person name="Fujiyama A."/>
            <person name="Holland L.Z."/>
            <person name="Holland P.W.H."/>
            <person name="Satoh N."/>
            <person name="Rokhsar D.S."/>
        </authorList>
    </citation>
    <scope>NUCLEOTIDE SEQUENCE [LARGE SCALE GENOMIC DNA]</scope>
    <source>
        <strain evidence="4">S238N-H82</strain>
        <tissue evidence="4">Testes</tissue>
    </source>
</reference>
<dbReference type="AlphaFoldDB" id="C3Y6T0"/>
<dbReference type="SMART" id="SM00225">
    <property type="entry name" value="BTB"/>
    <property type="match status" value="1"/>
</dbReference>
<dbReference type="SMART" id="SM00612">
    <property type="entry name" value="Kelch"/>
    <property type="match status" value="5"/>
</dbReference>
<proteinExistence type="predicted"/>
<evidence type="ECO:0000259" key="3">
    <source>
        <dbReference type="PROSITE" id="PS50097"/>
    </source>
</evidence>
<evidence type="ECO:0000313" key="4">
    <source>
        <dbReference type="EMBL" id="EEN64040.1"/>
    </source>
</evidence>
<dbReference type="InterPro" id="IPR011333">
    <property type="entry name" value="SKP1/BTB/POZ_sf"/>
</dbReference>
<dbReference type="eggNOG" id="KOG4441">
    <property type="taxonomic scope" value="Eukaryota"/>
</dbReference>
<dbReference type="PANTHER" id="PTHR24412">
    <property type="entry name" value="KELCH PROTEIN"/>
    <property type="match status" value="1"/>
</dbReference>
<dbReference type="Pfam" id="PF00651">
    <property type="entry name" value="BTB"/>
    <property type="match status" value="1"/>
</dbReference>
<feature type="domain" description="BTB" evidence="3">
    <location>
        <begin position="36"/>
        <end position="103"/>
    </location>
</feature>
<sequence length="575" mass="63899">MATAQRSPASLDFFDNSQSSALLQGLQELRSDNLLVDVVLCVSGQEIPCHRNVLAAYSGYFRAMFCNGHRESKEHKVTIHEASASALQLLVDYAYTSKVTITEDNAVELMEGANFFQVPPVRDACSEFLSDRLNVKNCLKMVIIGGMMHPFLEEDAMLYAIKEFTAVSKTPEFLDLTKKHVIELISSDDIDASEETVYTSVIKWINHDTRKRKKEMRELMELVRFPFMNKMYFIEKVQTDKTLCKCCPDIVSETLKYHAFPGEIQSPRTRPRRASGLRETVVVIGGKESLGTGEGNSVERIAVPFRYNNSVIMTHPSAPLRTSWDSVSVIRKHDDRGFAVAVLGTSDIVVSVGGLQCKEVWLYQAGLNSWSELAPMNTARDYHKLAVVQGKVYAIGGRISCSPLHLTASVEVYDRSLNKWTEGVPLPQPRYHHAVAVVDGSIYVMGGRAEDYKTSTVYSFIPGDPQWHSASNMPEMACGITASVLNGSIYVAGLPSKVLCYRPQEDLWTVVTNTGTGCRCGMTVFGGEIYIYGGLKNNNGTTKVLWLNRQDKLLRQVGTMPKGLFEHGCVTILKG</sequence>
<dbReference type="Gene3D" id="1.25.40.420">
    <property type="match status" value="1"/>
</dbReference>
<dbReference type="InParanoid" id="C3Y6T0"/>
<dbReference type="Gene3D" id="2.120.10.80">
    <property type="entry name" value="Kelch-type beta propeller"/>
    <property type="match status" value="1"/>
</dbReference>
<dbReference type="InterPro" id="IPR000210">
    <property type="entry name" value="BTB/POZ_dom"/>
</dbReference>
<dbReference type="PANTHER" id="PTHR24412:SF272">
    <property type="entry name" value="KELCH-LIKE PROTEIN DIABLO"/>
    <property type="match status" value="1"/>
</dbReference>
<accession>C3Y6T0</accession>
<dbReference type="STRING" id="7739.C3Y6T0"/>
<dbReference type="SUPFAM" id="SSF50965">
    <property type="entry name" value="Galactose oxidase, central domain"/>
    <property type="match status" value="1"/>
</dbReference>
<dbReference type="InterPro" id="IPR017096">
    <property type="entry name" value="BTB-kelch_protein"/>
</dbReference>
<dbReference type="InterPro" id="IPR011043">
    <property type="entry name" value="Gal_Oxase/kelch_b-propeller"/>
</dbReference>
<dbReference type="SUPFAM" id="SSF54695">
    <property type="entry name" value="POZ domain"/>
    <property type="match status" value="1"/>
</dbReference>
<dbReference type="PROSITE" id="PS50097">
    <property type="entry name" value="BTB"/>
    <property type="match status" value="1"/>
</dbReference>
<dbReference type="EMBL" id="GG666488">
    <property type="protein sequence ID" value="EEN64040.1"/>
    <property type="molecule type" value="Genomic_DNA"/>
</dbReference>
<dbReference type="Gene3D" id="3.30.710.10">
    <property type="entry name" value="Potassium Channel Kv1.1, Chain A"/>
    <property type="match status" value="1"/>
</dbReference>